<proteinExistence type="predicted"/>
<evidence type="ECO:0000313" key="1">
    <source>
        <dbReference type="EMBL" id="KAK9234378.1"/>
    </source>
</evidence>
<dbReference type="EMBL" id="MU971482">
    <property type="protein sequence ID" value="KAK9234378.1"/>
    <property type="molecule type" value="Genomic_DNA"/>
</dbReference>
<accession>A0ACC3SRX1</accession>
<keyword evidence="2" id="KW-1185">Reference proteome</keyword>
<name>A0ACC3SRX1_LIPKO</name>
<reference evidence="2" key="1">
    <citation type="journal article" date="2024" name="Front. Bioeng. Biotechnol.">
        <title>Genome-scale model development and genomic sequencing of the oleaginous clade Lipomyces.</title>
        <authorList>
            <person name="Czajka J.J."/>
            <person name="Han Y."/>
            <person name="Kim J."/>
            <person name="Mondo S.J."/>
            <person name="Hofstad B.A."/>
            <person name="Robles A."/>
            <person name="Haridas S."/>
            <person name="Riley R."/>
            <person name="LaButti K."/>
            <person name="Pangilinan J."/>
            <person name="Andreopoulos W."/>
            <person name="Lipzen A."/>
            <person name="Yan J."/>
            <person name="Wang M."/>
            <person name="Ng V."/>
            <person name="Grigoriev I.V."/>
            <person name="Spatafora J.W."/>
            <person name="Magnuson J.K."/>
            <person name="Baker S.E."/>
            <person name="Pomraning K.R."/>
        </authorList>
    </citation>
    <scope>NUCLEOTIDE SEQUENCE [LARGE SCALE GENOMIC DNA]</scope>
    <source>
        <strain evidence="2">CBS 7786</strain>
    </source>
</reference>
<evidence type="ECO:0000313" key="2">
    <source>
        <dbReference type="Proteomes" id="UP001433508"/>
    </source>
</evidence>
<comment type="caution">
    <text evidence="1">The sequence shown here is derived from an EMBL/GenBank/DDBJ whole genome shotgun (WGS) entry which is preliminary data.</text>
</comment>
<organism evidence="1 2">
    <name type="scientific">Lipomyces kononenkoae</name>
    <name type="common">Yeast</name>
    <dbReference type="NCBI Taxonomy" id="34357"/>
    <lineage>
        <taxon>Eukaryota</taxon>
        <taxon>Fungi</taxon>
        <taxon>Dikarya</taxon>
        <taxon>Ascomycota</taxon>
        <taxon>Saccharomycotina</taxon>
        <taxon>Lipomycetes</taxon>
        <taxon>Lipomycetales</taxon>
        <taxon>Lipomycetaceae</taxon>
        <taxon>Lipomyces</taxon>
    </lineage>
</organism>
<protein>
    <submittedName>
        <fullName evidence="1">Phox homologous domain-containing protein</fullName>
    </submittedName>
</protein>
<dbReference type="Proteomes" id="UP001433508">
    <property type="component" value="Unassembled WGS sequence"/>
</dbReference>
<gene>
    <name evidence="1" type="ORF">V1525DRAFT_452713</name>
</gene>
<sequence>MDVISLPSTAITLDKPVAQTSTSKLLDVFSFNVTHSGHIFTTWKSSLGNLGGLSRSLTDESSVFSSVSDDLHSVMSPVPPGIAGSPGDPHDLTPVDPIPITLVDHSMDDGDANCQMWARSAWVGDYSIVAGTGKAGAYVTWLCVIDTVEGRTIRFRKRYSEFCQLQTALADEFKSLRAAIPGLPPKSIISKFRPAFLEERRRGLEYFLACIVLNPVFAGSTVVQDFMSSTEGN</sequence>